<dbReference type="PROSITE" id="PS50808">
    <property type="entry name" value="ZF_BED"/>
    <property type="match status" value="1"/>
</dbReference>
<dbReference type="Pfam" id="PF05699">
    <property type="entry name" value="Dimer_Tnp_hAT"/>
    <property type="match status" value="1"/>
</dbReference>
<feature type="region of interest" description="Disordered" evidence="10">
    <location>
        <begin position="410"/>
        <end position="490"/>
    </location>
</feature>
<feature type="compositionally biased region" description="Polar residues" evidence="10">
    <location>
        <begin position="816"/>
        <end position="829"/>
    </location>
</feature>
<evidence type="ECO:0000313" key="12">
    <source>
        <dbReference type="EMBL" id="KAF7261996.1"/>
    </source>
</evidence>
<protein>
    <recommendedName>
        <fullName evidence="11">BED-type domain-containing protein</fullName>
    </recommendedName>
</protein>
<evidence type="ECO:0000256" key="4">
    <source>
        <dbReference type="ARBA" id="ARBA00022833"/>
    </source>
</evidence>
<feature type="region of interest" description="Disordered" evidence="10">
    <location>
        <begin position="800"/>
        <end position="829"/>
    </location>
</feature>
<dbReference type="InterPro" id="IPR012337">
    <property type="entry name" value="RNaseH-like_sf"/>
</dbReference>
<keyword evidence="6" id="KW-0238">DNA-binding</keyword>
<feature type="region of interest" description="Disordered" evidence="10">
    <location>
        <begin position="241"/>
        <end position="310"/>
    </location>
</feature>
<dbReference type="GO" id="GO:0009791">
    <property type="term" value="P:post-embryonic development"/>
    <property type="evidence" value="ECO:0007669"/>
    <property type="project" value="UniProtKB-ARBA"/>
</dbReference>
<dbReference type="EMBL" id="JTDE01000200">
    <property type="protein sequence ID" value="KAF7261996.1"/>
    <property type="molecule type" value="Genomic_DNA"/>
</dbReference>
<dbReference type="GO" id="GO:0046983">
    <property type="term" value="F:protein dimerization activity"/>
    <property type="evidence" value="ECO:0007669"/>
    <property type="project" value="InterPro"/>
</dbReference>
<feature type="compositionally biased region" description="Low complexity" evidence="10">
    <location>
        <begin position="803"/>
        <end position="815"/>
    </location>
</feature>
<keyword evidence="7" id="KW-0804">Transcription</keyword>
<dbReference type="PANTHER" id="PTHR46481:SF10">
    <property type="entry name" value="ZINC FINGER BED DOMAIN-CONTAINING PROTEIN 39"/>
    <property type="match status" value="1"/>
</dbReference>
<feature type="domain" description="BED-type" evidence="11">
    <location>
        <begin position="174"/>
        <end position="233"/>
    </location>
</feature>
<keyword evidence="5" id="KW-0805">Transcription regulation</keyword>
<evidence type="ECO:0000259" key="11">
    <source>
        <dbReference type="PROSITE" id="PS50808"/>
    </source>
</evidence>
<dbReference type="SUPFAM" id="SSF53098">
    <property type="entry name" value="Ribonuclease H-like"/>
    <property type="match status" value="1"/>
</dbReference>
<sequence length="1603" mass="174118">MMEPQILSQSALPTSPTTQPCKSPELGDFRIKDDVLLDSDKSLPGVRTRIVGGEDSCGTPGGMEVEEEEEDYEDGDMESNSSSGFRYYKSEVHDAEAPTAKMNGDSKETEEMKEKISPLVGESVNFDCFPGQGAFTMTKLNAKSVHRPSSGLRTEQLPKTGKSTALGATSKTCAKKSFVWKYFQHPEMASGGPDRSRTQCVLCDSQLAFNASGTTTTMLNHLKSRHGDIAEQEELQRRHTRAKGGVTNHGPISVNGMLDTGDSESIDVQRGTMPSNTRMSRSPIGQRGRPPGSGRRPKHPKVGESGDYLAQNSSMSNCPLKPDTNPLFPWVCYPGLIETRTLINQMLLSTEALTGVKDIAFLPSNDSRLENGVPPNCANVIRTAGTNRTEQPVDGSLSAMASKMFTSSAFGGRSLPNHFPPTVTGPMSHELSPSSSSGLGVSVSSPLETPTTTVSPTNSTDNRSVTSPTNQSHWSGGQLLGSQNTKMQVSRTRECGQSLNLSLSNGHAVTSGDTGVPSLNASPLAANGHGLISSPVPSVNSGVMIAQNGELESKWNPLNILGRDGTVNLVPGLPSSLQVTMANNSSHANDLSSTFGNLINIFPSLATGINGAHYPAVDQFPLVQPTSSPGLAQQAPPQQQQWLTANAWQLLNNPASLADPTTVLNFLTNSMAHLPPTSNKTTYNTLTADGVETTQGRPNFSFPVGSLLDPSHTGSLNKSNSGELITWLPQSAHVKPTNEIVTISSVPSVLTYTDPLSLSVATRATMQTQSHQPPAHHRCSQELEKRILHSTAHSNDTLMRADSQAARSSQSSTRTGSPVSIPSPEQANHMNSLDLSKTRANDLTNSSAFSYAPSVGDKAGTISVNDRLSHHPDENIQMTASTKRKRARPVYISPECDSKRRTIETKPPPENDPVNDSQEGLLGEPSVPRRLNSAGLGRTSSGTAAIKAAWNHNTDKTRISPEQLTRHLAYFVVKDLQPPELVEGEGFRSLMASLIEQETPTTEQLRETLSTKIVKEVRTELNSKLHTIFEAQSTSNGESATDRTGSASLTFSVELWPVRKVIPTNDIGIPASLPDGPHTFFANFAIHCSSIRIPQLQSYLYDCIELTTMDCLKQTLQRCRSRFTRLPSSVISSIPSTNELESQLGSSSWPCPVVTNEVQTVSRMLMNQDEGREDTTTEYLVIPCLVSALTRAVIAGLQLPCVQTLLDRGNQAIKSVEQETDNKTEVKNLSLQPNSLQEAQIASPKCVVHMENVKYSEESNYEAAIAACPCESWSEAFSLLKITSIRTPDSSLSEKDIQLFKSLQTVLETTNQTVELIHRNDLILTASMIEPILQNLSQTHLAPLTNTMDTSMESNTQVESNMTREAPDQADVVEAFKAVILKHLTISYPESGAMRDTLQLASLLDPRFKKHVQEHKPATVKLLKSKVETLRLPSDDASRGGSINLTTSCSSSSSFSESSASWLNKSKSSADTVGLQNVFGLQCFPRTSLSEVDRYLREEPIGLEEDPLIWWAEKSSSYPRVALLATHYLAIPLTCFVTGRLQSTCVLESYDKNPVCTPITVHDGLGLPNIVDPLGRDRGRLRGADQAMYNFLWHNWRMENNLE</sequence>
<proteinExistence type="predicted"/>
<evidence type="ECO:0000256" key="7">
    <source>
        <dbReference type="ARBA" id="ARBA00023163"/>
    </source>
</evidence>
<dbReference type="OrthoDB" id="1607513at2759"/>
<feature type="region of interest" description="Disordered" evidence="10">
    <location>
        <begin position="866"/>
        <end position="939"/>
    </location>
</feature>
<feature type="compositionally biased region" description="Polar residues" evidence="10">
    <location>
        <begin position="461"/>
        <end position="490"/>
    </location>
</feature>
<comment type="caution">
    <text evidence="12">The sequence shown here is derived from an EMBL/GenBank/DDBJ whole genome shotgun (WGS) entry which is preliminary data.</text>
</comment>
<evidence type="ECO:0000256" key="3">
    <source>
        <dbReference type="ARBA" id="ARBA00022771"/>
    </source>
</evidence>
<dbReference type="InterPro" id="IPR003656">
    <property type="entry name" value="Znf_BED"/>
</dbReference>
<feature type="compositionally biased region" description="Low complexity" evidence="10">
    <location>
        <begin position="431"/>
        <end position="460"/>
    </location>
</feature>
<feature type="region of interest" description="Disordered" evidence="10">
    <location>
        <begin position="45"/>
        <end position="83"/>
    </location>
</feature>
<dbReference type="PANTHER" id="PTHR46481">
    <property type="entry name" value="ZINC FINGER BED DOMAIN-CONTAINING PROTEIN 4"/>
    <property type="match status" value="1"/>
</dbReference>
<feature type="compositionally biased region" description="Low complexity" evidence="10">
    <location>
        <begin position="280"/>
        <end position="294"/>
    </location>
</feature>
<evidence type="ECO:0000256" key="1">
    <source>
        <dbReference type="ARBA" id="ARBA00004123"/>
    </source>
</evidence>
<evidence type="ECO:0000313" key="13">
    <source>
        <dbReference type="Proteomes" id="UP000822476"/>
    </source>
</evidence>
<evidence type="ECO:0000256" key="2">
    <source>
        <dbReference type="ARBA" id="ARBA00022723"/>
    </source>
</evidence>
<gene>
    <name evidence="12" type="ORF">EG68_01299</name>
</gene>
<feature type="region of interest" description="Disordered" evidence="10">
    <location>
        <begin position="1"/>
        <end position="29"/>
    </location>
</feature>
<dbReference type="Proteomes" id="UP000822476">
    <property type="component" value="Unassembled WGS sequence"/>
</dbReference>
<dbReference type="GO" id="GO:0003677">
    <property type="term" value="F:DNA binding"/>
    <property type="evidence" value="ECO:0007669"/>
    <property type="project" value="UniProtKB-KW"/>
</dbReference>
<feature type="compositionally biased region" description="Acidic residues" evidence="10">
    <location>
        <begin position="64"/>
        <end position="77"/>
    </location>
</feature>
<feature type="compositionally biased region" description="Basic and acidic residues" evidence="10">
    <location>
        <begin position="896"/>
        <end position="909"/>
    </location>
</feature>
<feature type="compositionally biased region" description="Polar residues" evidence="10">
    <location>
        <begin position="1"/>
        <end position="21"/>
    </location>
</feature>
<dbReference type="InterPro" id="IPR008906">
    <property type="entry name" value="HATC_C_dom"/>
</dbReference>
<reference evidence="12" key="1">
    <citation type="submission" date="2019-07" db="EMBL/GenBank/DDBJ databases">
        <title>Annotation for the trematode Paragonimus miyazaki's.</title>
        <authorList>
            <person name="Choi Y.-J."/>
        </authorList>
    </citation>
    <scope>NUCLEOTIDE SEQUENCE</scope>
    <source>
        <strain evidence="12">Japan</strain>
    </source>
</reference>
<dbReference type="GO" id="GO:0008270">
    <property type="term" value="F:zinc ion binding"/>
    <property type="evidence" value="ECO:0007669"/>
    <property type="project" value="UniProtKB-KW"/>
</dbReference>
<evidence type="ECO:0000256" key="6">
    <source>
        <dbReference type="ARBA" id="ARBA00023125"/>
    </source>
</evidence>
<comment type="subcellular location">
    <subcellularLocation>
        <location evidence="1">Nucleus</location>
    </subcellularLocation>
</comment>
<dbReference type="InterPro" id="IPR036236">
    <property type="entry name" value="Znf_C2H2_sf"/>
</dbReference>
<evidence type="ECO:0000256" key="9">
    <source>
        <dbReference type="PROSITE-ProRule" id="PRU00027"/>
    </source>
</evidence>
<keyword evidence="8" id="KW-0539">Nucleus</keyword>
<keyword evidence="13" id="KW-1185">Reference proteome</keyword>
<organism evidence="12 13">
    <name type="scientific">Paragonimus skrjabini miyazakii</name>
    <dbReference type="NCBI Taxonomy" id="59628"/>
    <lineage>
        <taxon>Eukaryota</taxon>
        <taxon>Metazoa</taxon>
        <taxon>Spiralia</taxon>
        <taxon>Lophotrochozoa</taxon>
        <taxon>Platyhelminthes</taxon>
        <taxon>Trematoda</taxon>
        <taxon>Digenea</taxon>
        <taxon>Plagiorchiida</taxon>
        <taxon>Troglotremata</taxon>
        <taxon>Troglotrematidae</taxon>
        <taxon>Paragonimus</taxon>
    </lineage>
</organism>
<evidence type="ECO:0000256" key="5">
    <source>
        <dbReference type="ARBA" id="ARBA00023015"/>
    </source>
</evidence>
<dbReference type="GO" id="GO:0005634">
    <property type="term" value="C:nucleus"/>
    <property type="evidence" value="ECO:0007669"/>
    <property type="project" value="UniProtKB-SubCell"/>
</dbReference>
<dbReference type="SUPFAM" id="SSF140996">
    <property type="entry name" value="Hermes dimerisation domain"/>
    <property type="match status" value="1"/>
</dbReference>
<name>A0A8S9Z8T1_9TREM</name>
<dbReference type="SUPFAM" id="SSF57667">
    <property type="entry name" value="beta-beta-alpha zinc fingers"/>
    <property type="match status" value="1"/>
</dbReference>
<evidence type="ECO:0000256" key="10">
    <source>
        <dbReference type="SAM" id="MobiDB-lite"/>
    </source>
</evidence>
<dbReference type="Pfam" id="PF02892">
    <property type="entry name" value="zf-BED"/>
    <property type="match status" value="1"/>
</dbReference>
<dbReference type="InterPro" id="IPR052035">
    <property type="entry name" value="ZnF_BED_domain_contain"/>
</dbReference>
<keyword evidence="3 9" id="KW-0863">Zinc-finger</keyword>
<accession>A0A8S9Z8T1</accession>
<dbReference type="SMART" id="SM00614">
    <property type="entry name" value="ZnF_BED"/>
    <property type="match status" value="1"/>
</dbReference>
<keyword evidence="2" id="KW-0479">Metal-binding</keyword>
<keyword evidence="4" id="KW-0862">Zinc</keyword>
<evidence type="ECO:0000256" key="8">
    <source>
        <dbReference type="ARBA" id="ARBA00023242"/>
    </source>
</evidence>